<name>A0A495WJT0_9RHOO</name>
<protein>
    <recommendedName>
        <fullName evidence="4">Alpha/beta hydrolase</fullName>
    </recommendedName>
</protein>
<reference evidence="2 3" key="1">
    <citation type="submission" date="2018-10" db="EMBL/GenBank/DDBJ databases">
        <title>Genomic Encyclopedia of Type Strains, Phase IV (KMG-IV): sequencing the most valuable type-strain genomes for metagenomic binning, comparative biology and taxonomic classification.</title>
        <authorList>
            <person name="Goeker M."/>
        </authorList>
    </citation>
    <scope>NUCLEOTIDE SEQUENCE [LARGE SCALE GENOMIC DNA]</scope>
    <source>
        <strain evidence="2 3">DSM 23841</strain>
    </source>
</reference>
<keyword evidence="3" id="KW-1185">Reference proteome</keyword>
<proteinExistence type="predicted"/>
<organism evidence="2 3">
    <name type="scientific">Azonexus fungiphilus</name>
    <dbReference type="NCBI Taxonomy" id="146940"/>
    <lineage>
        <taxon>Bacteria</taxon>
        <taxon>Pseudomonadati</taxon>
        <taxon>Pseudomonadota</taxon>
        <taxon>Betaproteobacteria</taxon>
        <taxon>Rhodocyclales</taxon>
        <taxon>Azonexaceae</taxon>
        <taxon>Azonexus</taxon>
    </lineage>
</organism>
<feature type="chain" id="PRO_5019778098" description="Alpha/beta hydrolase" evidence="1">
    <location>
        <begin position="23"/>
        <end position="269"/>
    </location>
</feature>
<dbReference type="AlphaFoldDB" id="A0A495WJT0"/>
<dbReference type="Proteomes" id="UP000270626">
    <property type="component" value="Unassembled WGS sequence"/>
</dbReference>
<dbReference type="OrthoDB" id="5451115at2"/>
<dbReference type="RefSeq" id="WP_121457370.1">
    <property type="nucleotide sequence ID" value="NZ_RBXP01000011.1"/>
</dbReference>
<comment type="caution">
    <text evidence="2">The sequence shown here is derived from an EMBL/GenBank/DDBJ whole genome shotgun (WGS) entry which is preliminary data.</text>
</comment>
<dbReference type="Gene3D" id="3.40.50.1820">
    <property type="entry name" value="alpha/beta hydrolase"/>
    <property type="match status" value="1"/>
</dbReference>
<feature type="signal peptide" evidence="1">
    <location>
        <begin position="1"/>
        <end position="22"/>
    </location>
</feature>
<sequence length="269" mass="28925">MKPWLALLPLCLAACSSLPTPAERRQLAETLAAQHAWQALDIAGERLTLRAWLPAKAAAADELTIYIEGDGLAWLSSSQPSADPTPREPLALRLALAQPAGNAAYLARPCQYVSSPGCRQADWTEGRFAADLVAATNLAVDRLKQRFSARRLTLVGYSGGAAIAALVAARRDDVGRLVSVAGNLDHRAWTTLQRISPLAGSLNPVDAAGRLAAIPQRHFVGGKDRIVPAAVAESYVRSGAAKPASITVIEDFDHHCCWAARWPELWRMR</sequence>
<accession>A0A495WJT0</accession>
<keyword evidence="1" id="KW-0732">Signal</keyword>
<dbReference type="EMBL" id="RBXP01000011">
    <property type="protein sequence ID" value="RKT60883.1"/>
    <property type="molecule type" value="Genomic_DNA"/>
</dbReference>
<evidence type="ECO:0000313" key="2">
    <source>
        <dbReference type="EMBL" id="RKT60883.1"/>
    </source>
</evidence>
<gene>
    <name evidence="2" type="ORF">DFR40_1033</name>
</gene>
<evidence type="ECO:0000313" key="3">
    <source>
        <dbReference type="Proteomes" id="UP000270626"/>
    </source>
</evidence>
<evidence type="ECO:0008006" key="4">
    <source>
        <dbReference type="Google" id="ProtNLM"/>
    </source>
</evidence>
<dbReference type="InterPro" id="IPR029058">
    <property type="entry name" value="AB_hydrolase_fold"/>
</dbReference>
<dbReference type="SUPFAM" id="SSF53474">
    <property type="entry name" value="alpha/beta-Hydrolases"/>
    <property type="match status" value="1"/>
</dbReference>
<evidence type="ECO:0000256" key="1">
    <source>
        <dbReference type="SAM" id="SignalP"/>
    </source>
</evidence>